<dbReference type="RefSeq" id="WP_133032912.1">
    <property type="nucleotide sequence ID" value="NZ_BAABEI010000012.1"/>
</dbReference>
<evidence type="ECO:0000313" key="2">
    <source>
        <dbReference type="EMBL" id="TCN48693.1"/>
    </source>
</evidence>
<dbReference type="PROSITE" id="PS51318">
    <property type="entry name" value="TAT"/>
    <property type="match status" value="1"/>
</dbReference>
<comment type="caution">
    <text evidence="2">The sequence shown here is derived from an EMBL/GenBank/DDBJ whole genome shotgun (WGS) entry which is preliminary data.</text>
</comment>
<evidence type="ECO:0000256" key="1">
    <source>
        <dbReference type="SAM" id="SignalP"/>
    </source>
</evidence>
<dbReference type="Pfam" id="PF04199">
    <property type="entry name" value="Cyclase"/>
    <property type="match status" value="1"/>
</dbReference>
<dbReference type="InterPro" id="IPR037175">
    <property type="entry name" value="KFase_sf"/>
</dbReference>
<dbReference type="AlphaFoldDB" id="A0A4R2D492"/>
<dbReference type="GO" id="GO:0019441">
    <property type="term" value="P:L-tryptophan catabolic process to kynurenine"/>
    <property type="evidence" value="ECO:0007669"/>
    <property type="project" value="InterPro"/>
</dbReference>
<dbReference type="SUPFAM" id="SSF102198">
    <property type="entry name" value="Putative cyclase"/>
    <property type="match status" value="1"/>
</dbReference>
<keyword evidence="1" id="KW-0732">Signal</keyword>
<dbReference type="PANTHER" id="PTHR31118">
    <property type="entry name" value="CYCLASE-LIKE PROTEIN 2"/>
    <property type="match status" value="1"/>
</dbReference>
<dbReference type="InterPro" id="IPR006311">
    <property type="entry name" value="TAT_signal"/>
</dbReference>
<evidence type="ECO:0000313" key="3">
    <source>
        <dbReference type="Proteomes" id="UP000295351"/>
    </source>
</evidence>
<dbReference type="Gene3D" id="3.50.30.50">
    <property type="entry name" value="Putative cyclase"/>
    <property type="match status" value="1"/>
</dbReference>
<organism evidence="2 3">
    <name type="scientific">Shinella granuli</name>
    <dbReference type="NCBI Taxonomy" id="323621"/>
    <lineage>
        <taxon>Bacteria</taxon>
        <taxon>Pseudomonadati</taxon>
        <taxon>Pseudomonadota</taxon>
        <taxon>Alphaproteobacteria</taxon>
        <taxon>Hyphomicrobiales</taxon>
        <taxon>Rhizobiaceae</taxon>
        <taxon>Shinella</taxon>
    </lineage>
</organism>
<dbReference type="GO" id="GO:0004061">
    <property type="term" value="F:arylformamidase activity"/>
    <property type="evidence" value="ECO:0007669"/>
    <property type="project" value="InterPro"/>
</dbReference>
<name>A0A4R2D492_SHIGR</name>
<feature type="chain" id="PRO_5020280472" evidence="1">
    <location>
        <begin position="45"/>
        <end position="273"/>
    </location>
</feature>
<dbReference type="EMBL" id="SLVX01000001">
    <property type="protein sequence ID" value="TCN48693.1"/>
    <property type="molecule type" value="Genomic_DNA"/>
</dbReference>
<dbReference type="InterPro" id="IPR007325">
    <property type="entry name" value="KFase/CYL"/>
</dbReference>
<keyword evidence="3" id="KW-1185">Reference proteome</keyword>
<feature type="signal peptide" evidence="1">
    <location>
        <begin position="1"/>
        <end position="44"/>
    </location>
</feature>
<protein>
    <submittedName>
        <fullName evidence="2">Kynurenine formamidase</fullName>
    </submittedName>
</protein>
<proteinExistence type="predicted"/>
<dbReference type="PANTHER" id="PTHR31118:SF12">
    <property type="entry name" value="CYCLASE-LIKE PROTEIN 2"/>
    <property type="match status" value="1"/>
</dbReference>
<accession>A0A4R2D492</accession>
<sequence>MCDACVIDTVKNRMLSRRSFFRAAAAGAATVAAASSGALSPALAQAPTKATDLTHELYEEFPTFFGEQQFWREQKFNYKEHKFNLFELRVNEHTGTHLDAPLHFSEDGTSVAEIPVSDLVVPLAVIDIREKAAANADAQLTPDDIKAWIAANGELPERACVALLSGWDKHLGTDKFRNADGEGKMHFPGFHVEAVQYLAENSSAVGIAVDTLSLDYGISPDFATHYSWLASGHWGLEAAANLDQLPARGATLVVGAPKVRGGTGGPTRVIALA</sequence>
<dbReference type="Proteomes" id="UP000295351">
    <property type="component" value="Unassembled WGS sequence"/>
</dbReference>
<reference evidence="2 3" key="1">
    <citation type="submission" date="2019-03" db="EMBL/GenBank/DDBJ databases">
        <title>Genomic Encyclopedia of Type Strains, Phase IV (KMG-IV): sequencing the most valuable type-strain genomes for metagenomic binning, comparative biology and taxonomic classification.</title>
        <authorList>
            <person name="Goeker M."/>
        </authorList>
    </citation>
    <scope>NUCLEOTIDE SEQUENCE [LARGE SCALE GENOMIC DNA]</scope>
    <source>
        <strain evidence="2 3">DSM 18401</strain>
    </source>
</reference>
<gene>
    <name evidence="2" type="ORF">EV665_101430</name>
</gene>